<keyword evidence="1" id="KW-0812">Transmembrane</keyword>
<feature type="transmembrane region" description="Helical" evidence="1">
    <location>
        <begin position="55"/>
        <end position="74"/>
    </location>
</feature>
<dbReference type="STRING" id="405444.ABB26_11125"/>
<dbReference type="PATRIC" id="fig|405444.3.peg.1309"/>
<dbReference type="Proteomes" id="UP000050864">
    <property type="component" value="Unassembled WGS sequence"/>
</dbReference>
<evidence type="ECO:0000313" key="2">
    <source>
        <dbReference type="EMBL" id="KRG63750.1"/>
    </source>
</evidence>
<organism evidence="2 3">
    <name type="scientific">Stenotrophomonas humi</name>
    <dbReference type="NCBI Taxonomy" id="405444"/>
    <lineage>
        <taxon>Bacteria</taxon>
        <taxon>Pseudomonadati</taxon>
        <taxon>Pseudomonadota</taxon>
        <taxon>Gammaproteobacteria</taxon>
        <taxon>Lysobacterales</taxon>
        <taxon>Lysobacteraceae</taxon>
        <taxon>Stenotrophomonas</taxon>
    </lineage>
</organism>
<keyword evidence="3" id="KW-1185">Reference proteome</keyword>
<keyword evidence="1" id="KW-1133">Transmembrane helix</keyword>
<evidence type="ECO:0008006" key="4">
    <source>
        <dbReference type="Google" id="ProtNLM"/>
    </source>
</evidence>
<keyword evidence="1" id="KW-0472">Membrane</keyword>
<proteinExistence type="predicted"/>
<feature type="transmembrane region" description="Helical" evidence="1">
    <location>
        <begin position="121"/>
        <end position="146"/>
    </location>
</feature>
<evidence type="ECO:0000313" key="3">
    <source>
        <dbReference type="Proteomes" id="UP000050864"/>
    </source>
</evidence>
<dbReference type="AlphaFoldDB" id="A0A0R0C391"/>
<comment type="caution">
    <text evidence="2">The sequence shown here is derived from an EMBL/GenBank/DDBJ whole genome shotgun (WGS) entry which is preliminary data.</text>
</comment>
<feature type="transmembrane region" description="Helical" evidence="1">
    <location>
        <begin position="83"/>
        <end position="101"/>
    </location>
</feature>
<name>A0A0R0C391_9GAMM</name>
<accession>A0A0R0C391</accession>
<evidence type="ECO:0000256" key="1">
    <source>
        <dbReference type="SAM" id="Phobius"/>
    </source>
</evidence>
<dbReference type="RefSeq" id="WP_057634062.1">
    <property type="nucleotide sequence ID" value="NZ_LDJI01000020.1"/>
</dbReference>
<gene>
    <name evidence="2" type="ORF">ABB26_11125</name>
</gene>
<reference evidence="2 3" key="1">
    <citation type="submission" date="2015-05" db="EMBL/GenBank/DDBJ databases">
        <title>Genome sequencing and analysis of members of genus Stenotrophomonas.</title>
        <authorList>
            <person name="Patil P.P."/>
            <person name="Midha S."/>
            <person name="Patil P.B."/>
        </authorList>
    </citation>
    <scope>NUCLEOTIDE SEQUENCE [LARGE SCALE GENOMIC DNA]</scope>
    <source>
        <strain evidence="2 3">DSM 18929</strain>
    </source>
</reference>
<dbReference type="EMBL" id="LDJI01000020">
    <property type="protein sequence ID" value="KRG63750.1"/>
    <property type="molecule type" value="Genomic_DNA"/>
</dbReference>
<protein>
    <recommendedName>
        <fullName evidence="4">Transmembrane protein</fullName>
    </recommendedName>
</protein>
<sequence>MKQRMLLALLFCLSVPLIFALGAELKAMLPLLIRGWSTPSALFDVMRFSGTLQKILPVAALFVVVSTMAVLLSLKTKTFTRDIAATLIALAVSMLLLWGLFSRAYLSSSVLGFVSGDRSRADFVVSLMTNFHCVVTYPVTFCIWLVCRAVFKQPRPGAE</sequence>